<dbReference type="Pfam" id="PF02434">
    <property type="entry name" value="Fringe"/>
    <property type="match status" value="1"/>
</dbReference>
<dbReference type="Gene3D" id="3.90.550.50">
    <property type="match status" value="1"/>
</dbReference>
<dbReference type="Proteomes" id="UP001642720">
    <property type="component" value="Unassembled WGS sequence"/>
</dbReference>
<comment type="subcellular location">
    <subcellularLocation>
        <location evidence="1">Membrane</location>
        <topology evidence="1">Single-pass type II membrane protein</topology>
    </subcellularLocation>
</comment>
<evidence type="ECO:0000256" key="5">
    <source>
        <dbReference type="ARBA" id="ARBA00022676"/>
    </source>
</evidence>
<protein>
    <recommendedName>
        <fullName evidence="4">N-acetylgalactosaminide beta-1,3-galactosyltransferase</fullName>
        <ecNumber evidence="4">2.4.1.122</ecNumber>
    </recommendedName>
</protein>
<feature type="domain" description="Fringe-like glycosyltransferase" evidence="13">
    <location>
        <begin position="249"/>
        <end position="315"/>
    </location>
</feature>
<feature type="non-terminal residue" evidence="14">
    <location>
        <position position="1"/>
    </location>
</feature>
<evidence type="ECO:0000256" key="2">
    <source>
        <dbReference type="ARBA" id="ARBA00004922"/>
    </source>
</evidence>
<keyword evidence="7 12" id="KW-0812">Transmembrane</keyword>
<evidence type="ECO:0000256" key="7">
    <source>
        <dbReference type="ARBA" id="ARBA00022692"/>
    </source>
</evidence>
<keyword evidence="15" id="KW-1185">Reference proteome</keyword>
<keyword evidence="5" id="KW-0328">Glycosyltransferase</keyword>
<evidence type="ECO:0000256" key="1">
    <source>
        <dbReference type="ARBA" id="ARBA00004606"/>
    </source>
</evidence>
<feature type="transmembrane region" description="Helical" evidence="12">
    <location>
        <begin position="55"/>
        <end position="74"/>
    </location>
</feature>
<evidence type="ECO:0000313" key="15">
    <source>
        <dbReference type="Proteomes" id="UP001642720"/>
    </source>
</evidence>
<evidence type="ECO:0000256" key="12">
    <source>
        <dbReference type="SAM" id="Phobius"/>
    </source>
</evidence>
<name>A0ABY2HKH0_9HYPO</name>
<evidence type="ECO:0000256" key="3">
    <source>
        <dbReference type="ARBA" id="ARBA00006462"/>
    </source>
</evidence>
<dbReference type="EMBL" id="PPTA01000001">
    <property type="protein sequence ID" value="TFB07810.1"/>
    <property type="molecule type" value="Genomic_DNA"/>
</dbReference>
<evidence type="ECO:0000256" key="9">
    <source>
        <dbReference type="ARBA" id="ARBA00022968"/>
    </source>
</evidence>
<evidence type="ECO:0000256" key="4">
    <source>
        <dbReference type="ARBA" id="ARBA00012557"/>
    </source>
</evidence>
<comment type="caution">
    <text evidence="14">The sequence shown here is derived from an EMBL/GenBank/DDBJ whole genome shotgun (WGS) entry which is preliminary data.</text>
</comment>
<comment type="pathway">
    <text evidence="2">Protein modification; protein glycosylation.</text>
</comment>
<proteinExistence type="inferred from homology"/>
<dbReference type="RefSeq" id="XP_073564011.1">
    <property type="nucleotide sequence ID" value="XM_073698077.1"/>
</dbReference>
<evidence type="ECO:0000256" key="8">
    <source>
        <dbReference type="ARBA" id="ARBA00022741"/>
    </source>
</evidence>
<keyword evidence="8" id="KW-0547">Nucleotide-binding</keyword>
<comment type="similarity">
    <text evidence="3">Belongs to the glycosyltransferase 31 family. Beta3-Gal-T subfamily.</text>
</comment>
<keyword evidence="10 12" id="KW-1133">Transmembrane helix</keyword>
<dbReference type="EC" id="2.4.1.122" evidence="4"/>
<dbReference type="InterPro" id="IPR003378">
    <property type="entry name" value="Fringe-like_glycosylTrfase"/>
</dbReference>
<reference evidence="14 15" key="1">
    <citation type="submission" date="2018-01" db="EMBL/GenBank/DDBJ databases">
        <title>Genome characterization of the sugarcane-associated fungus Trichoderma ghanense CCMA-1212 and their application in lignocelulose bioconversion.</title>
        <authorList>
            <person name="Steindorff A.S."/>
            <person name="Mendes T.D."/>
            <person name="Vilela E.S.D."/>
            <person name="Rodrigues D.S."/>
            <person name="Formighieri E.F."/>
            <person name="Melo I.S."/>
            <person name="Favaro L.C.L."/>
        </authorList>
    </citation>
    <scope>NUCLEOTIDE SEQUENCE [LARGE SCALE GENOMIC DNA]</scope>
    <source>
        <strain evidence="14 15">CCMA-1212</strain>
    </source>
</reference>
<dbReference type="InterPro" id="IPR026050">
    <property type="entry name" value="C1GALT1/C1GALT1_chp1"/>
</dbReference>
<evidence type="ECO:0000256" key="11">
    <source>
        <dbReference type="ARBA" id="ARBA00023136"/>
    </source>
</evidence>
<evidence type="ECO:0000256" key="10">
    <source>
        <dbReference type="ARBA" id="ARBA00022989"/>
    </source>
</evidence>
<dbReference type="PANTHER" id="PTHR23033:SF43">
    <property type="entry name" value="APPLE DOMAIN-CONTAINING PROTEIN"/>
    <property type="match status" value="1"/>
</dbReference>
<evidence type="ECO:0000259" key="13">
    <source>
        <dbReference type="Pfam" id="PF02434"/>
    </source>
</evidence>
<sequence length="535" mass="61758">LRFCHVFLSSSSSSPPRSSDPVQRGSQGHAQAEMALFPKPAETQQFGLFVLNKRLMRIFVGVAFFVLVVFGLVWRPQHDTLPVLPPAPGFDEPPGFYPYETVSDYWPVSLDATGKSTDDLCATFPKHMLSLVQPVLKMGHGEDRTKLDAQLDSVSACFRPDELLIFSDLDERIRNFTAIDILAGLPPKYYDLEYNPDIGNYLLQKELSQNGTLDKDKEATKKVNGWIIDRFKFLPQIERAWLMRPNRPFYFFYETDTYVVWDTVYRFLSTFDPDVPIYMGSPSPGRHDSSRDGLKTWFANGGPGFALSRGAVKALLRRDVAPHGQYSGPTVSEEWLPLIKDECCGDSVVGWTLWNNGVALQGYWPMFNPHPLHGIPFSDRYWCQPIMTLHKTTPKDMVEAWKWEFGQRKFKRPLLYADYWNFHRPGTSDTLDNWDNGDWDASKSGPDQGIDSFEKCEEACKKDDSCVQWNWRGRDEKVCVLARSFRYGEKREPEQRDDKWVDFKSGWIKERLDKFRQERQCEVVEWVGPSITRVF</sequence>
<accession>A0ABY2HKH0</accession>
<gene>
    <name evidence="14" type="ORF">CCMA1212_000616</name>
</gene>
<keyword evidence="9" id="KW-0735">Signal-anchor</keyword>
<dbReference type="GeneID" id="300572527"/>
<organism evidence="14 15">
    <name type="scientific">Trichoderma ghanense</name>
    <dbReference type="NCBI Taxonomy" id="65468"/>
    <lineage>
        <taxon>Eukaryota</taxon>
        <taxon>Fungi</taxon>
        <taxon>Dikarya</taxon>
        <taxon>Ascomycota</taxon>
        <taxon>Pezizomycotina</taxon>
        <taxon>Sordariomycetes</taxon>
        <taxon>Hypocreomycetidae</taxon>
        <taxon>Hypocreales</taxon>
        <taxon>Hypocreaceae</taxon>
        <taxon>Trichoderma</taxon>
    </lineage>
</organism>
<evidence type="ECO:0000256" key="6">
    <source>
        <dbReference type="ARBA" id="ARBA00022679"/>
    </source>
</evidence>
<keyword evidence="11 12" id="KW-0472">Membrane</keyword>
<evidence type="ECO:0000313" key="14">
    <source>
        <dbReference type="EMBL" id="TFB07810.1"/>
    </source>
</evidence>
<keyword evidence="6" id="KW-0808">Transferase</keyword>
<dbReference type="PANTHER" id="PTHR23033">
    <property type="entry name" value="BETA1,3-GALACTOSYLTRANSFERASE"/>
    <property type="match status" value="1"/>
</dbReference>